<dbReference type="PANTHER" id="PTHR10039">
    <property type="entry name" value="AMELOGENIN"/>
    <property type="match status" value="1"/>
</dbReference>
<dbReference type="Proteomes" id="UP000799444">
    <property type="component" value="Unassembled WGS sequence"/>
</dbReference>
<dbReference type="AlphaFoldDB" id="A0A9P4R8J1"/>
<evidence type="ECO:0000256" key="1">
    <source>
        <dbReference type="PROSITE-ProRule" id="PRU00023"/>
    </source>
</evidence>
<evidence type="ECO:0000259" key="2">
    <source>
        <dbReference type="Pfam" id="PF22939"/>
    </source>
</evidence>
<feature type="domain" description="GPI inositol-deacylase winged helix" evidence="2">
    <location>
        <begin position="121"/>
        <end position="196"/>
    </location>
</feature>
<name>A0A9P4R8J1_9PLEO</name>
<dbReference type="InterPro" id="IPR054471">
    <property type="entry name" value="GPIID_WHD"/>
</dbReference>
<dbReference type="SUPFAM" id="SSF48403">
    <property type="entry name" value="Ankyrin repeat"/>
    <property type="match status" value="1"/>
</dbReference>
<dbReference type="OrthoDB" id="4772757at2759"/>
<proteinExistence type="predicted"/>
<gene>
    <name evidence="3" type="ORF">EJ04DRAFT_458956</name>
</gene>
<accession>A0A9P4R8J1</accession>
<keyword evidence="1" id="KW-0040">ANK repeat</keyword>
<dbReference type="InterPro" id="IPR002110">
    <property type="entry name" value="Ankyrin_rpt"/>
</dbReference>
<dbReference type="Pfam" id="PF12796">
    <property type="entry name" value="Ank_2"/>
    <property type="match status" value="1"/>
</dbReference>
<keyword evidence="4" id="KW-1185">Reference proteome</keyword>
<dbReference type="InterPro" id="IPR036770">
    <property type="entry name" value="Ankyrin_rpt-contain_sf"/>
</dbReference>
<dbReference type="Pfam" id="PF22939">
    <property type="entry name" value="WHD_GPIID"/>
    <property type="match status" value="1"/>
</dbReference>
<protein>
    <submittedName>
        <fullName evidence="3">Ankyrin</fullName>
    </submittedName>
</protein>
<dbReference type="Gene3D" id="1.25.40.20">
    <property type="entry name" value="Ankyrin repeat-containing domain"/>
    <property type="match status" value="1"/>
</dbReference>
<evidence type="ECO:0000313" key="4">
    <source>
        <dbReference type="Proteomes" id="UP000799444"/>
    </source>
</evidence>
<organism evidence="3 4">
    <name type="scientific">Polyplosphaeria fusca</name>
    <dbReference type="NCBI Taxonomy" id="682080"/>
    <lineage>
        <taxon>Eukaryota</taxon>
        <taxon>Fungi</taxon>
        <taxon>Dikarya</taxon>
        <taxon>Ascomycota</taxon>
        <taxon>Pezizomycotina</taxon>
        <taxon>Dothideomycetes</taxon>
        <taxon>Pleosporomycetidae</taxon>
        <taxon>Pleosporales</taxon>
        <taxon>Tetraplosphaeriaceae</taxon>
        <taxon>Polyplosphaeria</taxon>
    </lineage>
</organism>
<feature type="repeat" description="ANK" evidence="1">
    <location>
        <begin position="379"/>
        <end position="411"/>
    </location>
</feature>
<feature type="non-terminal residue" evidence="3">
    <location>
        <position position="435"/>
    </location>
</feature>
<sequence length="435" mass="49071">MDIAKAFEDKNIPTIQIQAENVARDIEIFARGRVETLRKGEHGKTLYVTSANLTQKLIRTLAHKADGMFLWVNLQLDSVCEISKAQKDRLVEDALEALPQGLPETYTRILERIERQPPYMRELALNCLAWMIYARRPLNTKELQAALATKSSGDRTHDSNPDKPAVILEACGNLLEEAHGVIRPIHYTVQEFLSKPEPRSKLPENCFQRQLSIPNEMHIWLGEVCLEYIRLVAFNQPVDHAIGLYSRLQDNPFVSYACHNFDYHFARCDYIPLDARELLEALLQMKSKSLAAILQIMILRDGFNDYSTIQQQFDPMRFPVSAGTIVYSNSLYDISEVRERWVDDVPPTYALHRACSAGLATAVDRLLDAGCDIKERDGNGGTPLYFASLEGHCQIMQTLLDIGADVHAQGGYYGNALQAASNRGHEAVVKLLLDK</sequence>
<dbReference type="PROSITE" id="PS50088">
    <property type="entry name" value="ANK_REPEAT"/>
    <property type="match status" value="1"/>
</dbReference>
<reference evidence="3" key="1">
    <citation type="journal article" date="2020" name="Stud. Mycol.">
        <title>101 Dothideomycetes genomes: a test case for predicting lifestyles and emergence of pathogens.</title>
        <authorList>
            <person name="Haridas S."/>
            <person name="Albert R."/>
            <person name="Binder M."/>
            <person name="Bloem J."/>
            <person name="Labutti K."/>
            <person name="Salamov A."/>
            <person name="Andreopoulos B."/>
            <person name="Baker S."/>
            <person name="Barry K."/>
            <person name="Bills G."/>
            <person name="Bluhm B."/>
            <person name="Cannon C."/>
            <person name="Castanera R."/>
            <person name="Culley D."/>
            <person name="Daum C."/>
            <person name="Ezra D."/>
            <person name="Gonzalez J."/>
            <person name="Henrissat B."/>
            <person name="Kuo A."/>
            <person name="Liang C."/>
            <person name="Lipzen A."/>
            <person name="Lutzoni F."/>
            <person name="Magnuson J."/>
            <person name="Mondo S."/>
            <person name="Nolan M."/>
            <person name="Ohm R."/>
            <person name="Pangilinan J."/>
            <person name="Park H.-J."/>
            <person name="Ramirez L."/>
            <person name="Alfaro M."/>
            <person name="Sun H."/>
            <person name="Tritt A."/>
            <person name="Yoshinaga Y."/>
            <person name="Zwiers L.-H."/>
            <person name="Turgeon B."/>
            <person name="Goodwin S."/>
            <person name="Spatafora J."/>
            <person name="Crous P."/>
            <person name="Grigoriev I."/>
        </authorList>
    </citation>
    <scope>NUCLEOTIDE SEQUENCE</scope>
    <source>
        <strain evidence="3">CBS 125425</strain>
    </source>
</reference>
<dbReference type="EMBL" id="ML996107">
    <property type="protein sequence ID" value="KAF2738866.1"/>
    <property type="molecule type" value="Genomic_DNA"/>
</dbReference>
<comment type="caution">
    <text evidence="3">The sequence shown here is derived from an EMBL/GenBank/DDBJ whole genome shotgun (WGS) entry which is preliminary data.</text>
</comment>
<dbReference type="PROSITE" id="PS50297">
    <property type="entry name" value="ANK_REP_REGION"/>
    <property type="match status" value="1"/>
</dbReference>
<evidence type="ECO:0000313" key="3">
    <source>
        <dbReference type="EMBL" id="KAF2738866.1"/>
    </source>
</evidence>
<dbReference type="SMART" id="SM00248">
    <property type="entry name" value="ANK"/>
    <property type="match status" value="2"/>
</dbReference>